<evidence type="ECO:0000259" key="7">
    <source>
        <dbReference type="SMART" id="SM00014"/>
    </source>
</evidence>
<evidence type="ECO:0000256" key="6">
    <source>
        <dbReference type="SAM" id="Phobius"/>
    </source>
</evidence>
<gene>
    <name evidence="8" type="ORF">PACTADRAFT_76238</name>
</gene>
<evidence type="ECO:0000256" key="2">
    <source>
        <dbReference type="ARBA" id="ARBA00022692"/>
    </source>
</evidence>
<evidence type="ECO:0000256" key="3">
    <source>
        <dbReference type="ARBA" id="ARBA00022801"/>
    </source>
</evidence>
<feature type="transmembrane region" description="Helical" evidence="6">
    <location>
        <begin position="26"/>
        <end position="50"/>
    </location>
</feature>
<dbReference type="InterPro" id="IPR000326">
    <property type="entry name" value="PAP2/HPO"/>
</dbReference>
<protein>
    <recommendedName>
        <fullName evidence="7">Phosphatidic acid phosphatase type 2/haloperoxidase domain-containing protein</fullName>
    </recommendedName>
</protein>
<dbReference type="PANTHER" id="PTHR14969">
    <property type="entry name" value="SPHINGOSINE-1-PHOSPHATE PHOSPHOHYDROLASE"/>
    <property type="match status" value="1"/>
</dbReference>
<dbReference type="CDD" id="cd03382">
    <property type="entry name" value="PAP2_dolichyldiphosphatase"/>
    <property type="match status" value="1"/>
</dbReference>
<reference evidence="9" key="1">
    <citation type="submission" date="2016-05" db="EMBL/GenBank/DDBJ databases">
        <title>Comparative genomics of biotechnologically important yeasts.</title>
        <authorList>
            <consortium name="DOE Joint Genome Institute"/>
            <person name="Riley R."/>
            <person name="Haridas S."/>
            <person name="Wolfe K.H."/>
            <person name="Lopes M.R."/>
            <person name="Hittinger C.T."/>
            <person name="Goker M."/>
            <person name="Salamov A."/>
            <person name="Wisecaver J."/>
            <person name="Long T.M."/>
            <person name="Aerts A.L."/>
            <person name="Barry K."/>
            <person name="Choi C."/>
            <person name="Clum A."/>
            <person name="Coughlan A.Y."/>
            <person name="Deshpande S."/>
            <person name="Douglass A.P."/>
            <person name="Hanson S.J."/>
            <person name="Klenk H.-P."/>
            <person name="Labutti K."/>
            <person name="Lapidus A."/>
            <person name="Lindquist E."/>
            <person name="Lipzen A."/>
            <person name="Meier-Kolthoff J.P."/>
            <person name="Ohm R.A."/>
            <person name="Otillar R.P."/>
            <person name="Pangilinan J."/>
            <person name="Peng Y."/>
            <person name="Rokas A."/>
            <person name="Rosa C.A."/>
            <person name="Scheuner C."/>
            <person name="Sibirny A.A."/>
            <person name="Slot J.C."/>
            <person name="Stielow J.B."/>
            <person name="Sun H."/>
            <person name="Kurtzman C.P."/>
            <person name="Blackwell M."/>
            <person name="Grigoriev I.V."/>
            <person name="Jeffries T.W."/>
        </authorList>
    </citation>
    <scope>NUCLEOTIDE SEQUENCE [LARGE SCALE GENOMIC DNA]</scope>
    <source>
        <strain evidence="9">NRRL Y-2460</strain>
    </source>
</reference>
<keyword evidence="9" id="KW-1185">Reference proteome</keyword>
<dbReference type="SMART" id="SM00014">
    <property type="entry name" value="acidPPc"/>
    <property type="match status" value="1"/>
</dbReference>
<sequence>MGVSTIAYEPIPFDHTYVLYNPSDPISLISAIFSLLPIEILIFYFSWFLITREIEPVIIAFGQVINDIINNIIKHLIKQERPRPEFLSVGIFKANGTINTGSLNKSLEYGMPSAHSQFMGFFCCYFLLKIIYQWPNLNKLNKFYLCFIFIICSIGVVFSRIYLMYHTIEQTLVGVIFGCFLGSCYFLIVCIARDIGIIRWIVNWNFLQKFYIKDSCYECPLSFKAEYDLWHQRKAKRCNKIE</sequence>
<dbReference type="Pfam" id="PF01569">
    <property type="entry name" value="PAP2"/>
    <property type="match status" value="1"/>
</dbReference>
<dbReference type="AlphaFoldDB" id="A0A1E4TS92"/>
<dbReference type="GO" id="GO:0042392">
    <property type="term" value="F:sphingosine-1-phosphate phosphatase activity"/>
    <property type="evidence" value="ECO:0007669"/>
    <property type="project" value="TreeGrafter"/>
</dbReference>
<dbReference type="GO" id="GO:0047874">
    <property type="term" value="F:dolichyldiphosphatase activity"/>
    <property type="evidence" value="ECO:0007669"/>
    <property type="project" value="EnsemblFungi"/>
</dbReference>
<evidence type="ECO:0000313" key="9">
    <source>
        <dbReference type="Proteomes" id="UP000094236"/>
    </source>
</evidence>
<name>A0A1E4TS92_PACTA</name>
<dbReference type="UniPathway" id="UPA00378"/>
<dbReference type="STRING" id="669874.A0A1E4TS92"/>
<feature type="domain" description="Phosphatidic acid phosphatase type 2/haloperoxidase" evidence="7">
    <location>
        <begin position="56"/>
        <end position="186"/>
    </location>
</feature>
<feature type="transmembrane region" description="Helical" evidence="6">
    <location>
        <begin position="144"/>
        <end position="165"/>
    </location>
</feature>
<organism evidence="8 9">
    <name type="scientific">Pachysolen tannophilus NRRL Y-2460</name>
    <dbReference type="NCBI Taxonomy" id="669874"/>
    <lineage>
        <taxon>Eukaryota</taxon>
        <taxon>Fungi</taxon>
        <taxon>Dikarya</taxon>
        <taxon>Ascomycota</taxon>
        <taxon>Saccharomycotina</taxon>
        <taxon>Pichiomycetes</taxon>
        <taxon>Pachysolenaceae</taxon>
        <taxon>Pachysolen</taxon>
    </lineage>
</organism>
<dbReference type="GO" id="GO:0006487">
    <property type="term" value="P:protein N-linked glycosylation"/>
    <property type="evidence" value="ECO:0007669"/>
    <property type="project" value="EnsemblFungi"/>
</dbReference>
<dbReference type="EMBL" id="KV454015">
    <property type="protein sequence ID" value="ODV94610.1"/>
    <property type="molecule type" value="Genomic_DNA"/>
</dbReference>
<evidence type="ECO:0000313" key="8">
    <source>
        <dbReference type="EMBL" id="ODV94610.1"/>
    </source>
</evidence>
<dbReference type="OrthoDB" id="302705at2759"/>
<accession>A0A1E4TS92</accession>
<dbReference type="Proteomes" id="UP000094236">
    <property type="component" value="Unassembled WGS sequence"/>
</dbReference>
<keyword evidence="5 6" id="KW-0472">Membrane</keyword>
<proteinExistence type="predicted"/>
<dbReference type="Gene3D" id="1.20.144.10">
    <property type="entry name" value="Phosphatidic acid phosphatase type 2/haloperoxidase"/>
    <property type="match status" value="1"/>
</dbReference>
<keyword evidence="2 6" id="KW-0812">Transmembrane</keyword>
<feature type="transmembrane region" description="Helical" evidence="6">
    <location>
        <begin position="171"/>
        <end position="192"/>
    </location>
</feature>
<dbReference type="InterPro" id="IPR039667">
    <property type="entry name" value="Dolichyldiphosphatase_PAP2"/>
</dbReference>
<dbReference type="PANTHER" id="PTHR14969:SF59">
    <property type="entry name" value="DOLICHYLDIPHOSPHATASE"/>
    <property type="match status" value="1"/>
</dbReference>
<evidence type="ECO:0000256" key="5">
    <source>
        <dbReference type="ARBA" id="ARBA00023136"/>
    </source>
</evidence>
<dbReference type="GO" id="GO:0005789">
    <property type="term" value="C:endoplasmic reticulum membrane"/>
    <property type="evidence" value="ECO:0007669"/>
    <property type="project" value="EnsemblFungi"/>
</dbReference>
<keyword evidence="3" id="KW-0378">Hydrolase</keyword>
<evidence type="ECO:0000256" key="1">
    <source>
        <dbReference type="ARBA" id="ARBA00004141"/>
    </source>
</evidence>
<comment type="subcellular location">
    <subcellularLocation>
        <location evidence="1">Membrane</location>
        <topology evidence="1">Multi-pass membrane protein</topology>
    </subcellularLocation>
</comment>
<keyword evidence="4 6" id="KW-1133">Transmembrane helix</keyword>
<evidence type="ECO:0000256" key="4">
    <source>
        <dbReference type="ARBA" id="ARBA00022989"/>
    </source>
</evidence>
<dbReference type="SUPFAM" id="SSF48317">
    <property type="entry name" value="Acid phosphatase/Vanadium-dependent haloperoxidase"/>
    <property type="match status" value="1"/>
</dbReference>
<dbReference type="GO" id="GO:0008610">
    <property type="term" value="P:lipid biosynthetic process"/>
    <property type="evidence" value="ECO:0007669"/>
    <property type="project" value="EnsemblFungi"/>
</dbReference>
<dbReference type="InterPro" id="IPR036938">
    <property type="entry name" value="PAP2/HPO_sf"/>
</dbReference>